<organism evidence="4 5">
    <name type="scientific">Microthlaspi erraticum</name>
    <dbReference type="NCBI Taxonomy" id="1685480"/>
    <lineage>
        <taxon>Eukaryota</taxon>
        <taxon>Viridiplantae</taxon>
        <taxon>Streptophyta</taxon>
        <taxon>Embryophyta</taxon>
        <taxon>Tracheophyta</taxon>
        <taxon>Spermatophyta</taxon>
        <taxon>Magnoliopsida</taxon>
        <taxon>eudicotyledons</taxon>
        <taxon>Gunneridae</taxon>
        <taxon>Pentapetalae</taxon>
        <taxon>rosids</taxon>
        <taxon>malvids</taxon>
        <taxon>Brassicales</taxon>
        <taxon>Brassicaceae</taxon>
        <taxon>Coluteocarpeae</taxon>
        <taxon>Microthlaspi</taxon>
    </lineage>
</organism>
<name>A0A6D2HJJ2_9BRAS</name>
<feature type="compositionally biased region" description="Polar residues" evidence="1">
    <location>
        <begin position="161"/>
        <end position="177"/>
    </location>
</feature>
<dbReference type="PANTHER" id="PTHR33494">
    <property type="entry name" value="OS02G0793800 PROTEIN"/>
    <property type="match status" value="1"/>
</dbReference>
<keyword evidence="2" id="KW-0812">Transmembrane</keyword>
<protein>
    <recommendedName>
        <fullName evidence="3">TRF2/HOY1 PH-like domain-containing protein</fullName>
    </recommendedName>
</protein>
<feature type="transmembrane region" description="Helical" evidence="2">
    <location>
        <begin position="96"/>
        <end position="116"/>
    </location>
</feature>
<feature type="domain" description="TRF2/HOY1 PH-like" evidence="3">
    <location>
        <begin position="244"/>
        <end position="371"/>
    </location>
</feature>
<comment type="caution">
    <text evidence="4">The sequence shown here is derived from an EMBL/GenBank/DDBJ whole genome shotgun (WGS) entry which is preliminary data.</text>
</comment>
<feature type="compositionally biased region" description="Polar residues" evidence="1">
    <location>
        <begin position="140"/>
        <end position="152"/>
    </location>
</feature>
<dbReference type="PANTHER" id="PTHR33494:SF5">
    <property type="entry name" value="F10A16.6 PROTEIN"/>
    <property type="match status" value="1"/>
</dbReference>
<evidence type="ECO:0000313" key="4">
    <source>
        <dbReference type="EMBL" id="CAA7015892.1"/>
    </source>
</evidence>
<dbReference type="InterPro" id="IPR057939">
    <property type="entry name" value="TRF2_HOY1_PH"/>
</dbReference>
<keyword evidence="2" id="KW-0472">Membrane</keyword>
<dbReference type="EMBL" id="CACVBM020000210">
    <property type="protein sequence ID" value="CAA7015892.1"/>
    <property type="molecule type" value="Genomic_DNA"/>
</dbReference>
<evidence type="ECO:0000256" key="1">
    <source>
        <dbReference type="SAM" id="MobiDB-lite"/>
    </source>
</evidence>
<dbReference type="Pfam" id="PF24818">
    <property type="entry name" value="PH_TRF2_HOY1"/>
    <property type="match status" value="1"/>
</dbReference>
<dbReference type="Proteomes" id="UP000467841">
    <property type="component" value="Unassembled WGS sequence"/>
</dbReference>
<gene>
    <name evidence="4" type="ORF">MERR_LOCUS3127</name>
</gene>
<feature type="region of interest" description="Disordered" evidence="1">
    <location>
        <begin position="135"/>
        <end position="185"/>
    </location>
</feature>
<dbReference type="OrthoDB" id="6159439at2759"/>
<accession>A0A6D2HJJ2</accession>
<keyword evidence="5" id="KW-1185">Reference proteome</keyword>
<sequence>MDLSMIEPKAILQEMLFRIERMRIHSMRTGSSNAGDFSGVEMTNWYVHESEQRRGCLIKSATVLRRSRLFSGAMSAVVPRRDVDGWAFWRTMQNHATSFIVSLPVSFFVVFLLLLASRFSDPLILNAMDADPPEKLQKTEAGSSAGFSSRNLQSRDRELPPTQQALPETNSPANQNRPYGIMDGENPPPPLNLRLTITPEFISKAESILNQARPLPRQQLLPDPTEITKTSTCKKSANPKPIAFPVSKITIGQWTHTAVHPDDLTAKCYFVRRKLMWEILDNVQTGAQVAKMKRKMEIDWADVLSLKTTYSADGTGTLEVELRKRPTFFMETNSQAGNQTLWLRTNEDFTLDESASKCRVHTLHFAPGVLEENFEKTMCSDSFWSELVKVPFPVSPPYFESGL</sequence>
<keyword evidence="2" id="KW-1133">Transmembrane helix</keyword>
<dbReference type="AlphaFoldDB" id="A0A6D2HJJ2"/>
<proteinExistence type="predicted"/>
<reference evidence="4" key="1">
    <citation type="submission" date="2020-01" db="EMBL/GenBank/DDBJ databases">
        <authorList>
            <person name="Mishra B."/>
        </authorList>
    </citation>
    <scope>NUCLEOTIDE SEQUENCE [LARGE SCALE GENOMIC DNA]</scope>
</reference>
<evidence type="ECO:0000313" key="5">
    <source>
        <dbReference type="Proteomes" id="UP000467841"/>
    </source>
</evidence>
<evidence type="ECO:0000256" key="2">
    <source>
        <dbReference type="SAM" id="Phobius"/>
    </source>
</evidence>
<evidence type="ECO:0000259" key="3">
    <source>
        <dbReference type="Pfam" id="PF24818"/>
    </source>
</evidence>